<name>A0A852Z4N6_9ACTN</name>
<dbReference type="InterPro" id="IPR029068">
    <property type="entry name" value="Glyas_Bleomycin-R_OHBP_Dase"/>
</dbReference>
<evidence type="ECO:0000256" key="1">
    <source>
        <dbReference type="SAM" id="MobiDB-lite"/>
    </source>
</evidence>
<dbReference type="SUPFAM" id="SSF54593">
    <property type="entry name" value="Glyoxalase/Bleomycin resistance protein/Dihydroxybiphenyl dioxygenase"/>
    <property type="match status" value="1"/>
</dbReference>
<dbReference type="Gene3D" id="3.10.180.10">
    <property type="entry name" value="2,3-Dihydroxybiphenyl 1,2-Dioxygenase, domain 1"/>
    <property type="match status" value="1"/>
</dbReference>
<dbReference type="InterPro" id="IPR004360">
    <property type="entry name" value="Glyas_Fos-R_dOase_dom"/>
</dbReference>
<feature type="domain" description="VOC" evidence="2">
    <location>
        <begin position="1"/>
        <end position="51"/>
    </location>
</feature>
<organism evidence="3 4">
    <name type="scientific">Actinopolymorpha rutila</name>
    <dbReference type="NCBI Taxonomy" id="446787"/>
    <lineage>
        <taxon>Bacteria</taxon>
        <taxon>Bacillati</taxon>
        <taxon>Actinomycetota</taxon>
        <taxon>Actinomycetes</taxon>
        <taxon>Propionibacteriales</taxon>
        <taxon>Actinopolymorphaceae</taxon>
        <taxon>Actinopolymorpha</taxon>
    </lineage>
</organism>
<dbReference type="GO" id="GO:0016829">
    <property type="term" value="F:lyase activity"/>
    <property type="evidence" value="ECO:0007669"/>
    <property type="project" value="UniProtKB-KW"/>
</dbReference>
<proteinExistence type="predicted"/>
<comment type="caution">
    <text evidence="3">The sequence shown here is derived from an EMBL/GenBank/DDBJ whole genome shotgun (WGS) entry which is preliminary data.</text>
</comment>
<feature type="compositionally biased region" description="Polar residues" evidence="1">
    <location>
        <begin position="42"/>
        <end position="52"/>
    </location>
</feature>
<keyword evidence="4" id="KW-1185">Reference proteome</keyword>
<protein>
    <submittedName>
        <fullName evidence="3">Putative enzyme related to lactoylglutathione lyase</fullName>
    </submittedName>
</protein>
<evidence type="ECO:0000259" key="2">
    <source>
        <dbReference type="PROSITE" id="PS51819"/>
    </source>
</evidence>
<dbReference type="EMBL" id="JACBZH010000001">
    <property type="protein sequence ID" value="NYH88337.1"/>
    <property type="molecule type" value="Genomic_DNA"/>
</dbReference>
<keyword evidence="3" id="KW-0456">Lyase</keyword>
<dbReference type="Proteomes" id="UP000579605">
    <property type="component" value="Unassembled WGS sequence"/>
</dbReference>
<evidence type="ECO:0000313" key="3">
    <source>
        <dbReference type="EMBL" id="NYH88337.1"/>
    </source>
</evidence>
<reference evidence="3 4" key="1">
    <citation type="submission" date="2020-07" db="EMBL/GenBank/DDBJ databases">
        <title>Sequencing the genomes of 1000 actinobacteria strains.</title>
        <authorList>
            <person name="Klenk H.-P."/>
        </authorList>
    </citation>
    <scope>NUCLEOTIDE SEQUENCE [LARGE SCALE GENOMIC DNA]</scope>
    <source>
        <strain evidence="3 4">DSM 18448</strain>
    </source>
</reference>
<feature type="compositionally biased region" description="Basic and acidic residues" evidence="1">
    <location>
        <begin position="25"/>
        <end position="40"/>
    </location>
</feature>
<sequence>MAVFVEDVAGLLSRVKQAGGKVHGKPKDMPWGDRVAHVTDPDGNSLNLTQRL</sequence>
<evidence type="ECO:0000313" key="4">
    <source>
        <dbReference type="Proteomes" id="UP000579605"/>
    </source>
</evidence>
<dbReference type="Pfam" id="PF00903">
    <property type="entry name" value="Glyoxalase"/>
    <property type="match status" value="1"/>
</dbReference>
<gene>
    <name evidence="3" type="ORF">F4554_000975</name>
</gene>
<dbReference type="InterPro" id="IPR037523">
    <property type="entry name" value="VOC_core"/>
</dbReference>
<accession>A0A852Z4N6</accession>
<feature type="region of interest" description="Disordered" evidence="1">
    <location>
        <begin position="19"/>
        <end position="52"/>
    </location>
</feature>
<dbReference type="AlphaFoldDB" id="A0A852Z4N6"/>
<dbReference type="PROSITE" id="PS51819">
    <property type="entry name" value="VOC"/>
    <property type="match status" value="1"/>
</dbReference>